<dbReference type="InterPro" id="IPR019758">
    <property type="entry name" value="Pept_S26A_signal_pept_1_CS"/>
</dbReference>
<reference evidence="11" key="1">
    <citation type="submission" date="2022-10" db="EMBL/GenBank/DDBJ databases">
        <title>The WGS of Solirubrobacter phytolaccae KCTC 29190.</title>
        <authorList>
            <person name="Jiang Z."/>
        </authorList>
    </citation>
    <scope>NUCLEOTIDE SEQUENCE</scope>
    <source>
        <strain evidence="11">KCTC 29190</strain>
    </source>
</reference>
<dbReference type="PANTHER" id="PTHR43390:SF1">
    <property type="entry name" value="CHLOROPLAST PROCESSING PEPTIDASE"/>
    <property type="match status" value="1"/>
</dbReference>
<dbReference type="GO" id="GO:0004252">
    <property type="term" value="F:serine-type endopeptidase activity"/>
    <property type="evidence" value="ECO:0007669"/>
    <property type="project" value="InterPro"/>
</dbReference>
<evidence type="ECO:0000256" key="6">
    <source>
        <dbReference type="ARBA" id="ARBA00022801"/>
    </source>
</evidence>
<dbReference type="InterPro" id="IPR000223">
    <property type="entry name" value="Pept_S26A_signal_pept_1"/>
</dbReference>
<organism evidence="11 12">
    <name type="scientific">Solirubrobacter phytolaccae</name>
    <dbReference type="NCBI Taxonomy" id="1404360"/>
    <lineage>
        <taxon>Bacteria</taxon>
        <taxon>Bacillati</taxon>
        <taxon>Actinomycetota</taxon>
        <taxon>Thermoleophilia</taxon>
        <taxon>Solirubrobacterales</taxon>
        <taxon>Solirubrobacteraceae</taxon>
        <taxon>Solirubrobacter</taxon>
    </lineage>
</organism>
<dbReference type="InterPro" id="IPR019757">
    <property type="entry name" value="Pept_S26A_signal_pept_1_Lys-AS"/>
</dbReference>
<dbReference type="EC" id="3.4.21.89" evidence="4 8"/>
<keyword evidence="6 8" id="KW-0378">Hydrolase</keyword>
<feature type="active site" evidence="7">
    <location>
        <position position="40"/>
    </location>
</feature>
<dbReference type="NCBIfam" id="TIGR02227">
    <property type="entry name" value="sigpep_I_bact"/>
    <property type="match status" value="1"/>
</dbReference>
<dbReference type="SUPFAM" id="SSF51306">
    <property type="entry name" value="LexA/Signal peptidase"/>
    <property type="match status" value="1"/>
</dbReference>
<feature type="active site" evidence="7">
    <location>
        <position position="116"/>
    </location>
</feature>
<comment type="subcellular location">
    <subcellularLocation>
        <location evidence="2">Cell membrane</location>
        <topology evidence="2">Single-pass type II membrane protein</topology>
    </subcellularLocation>
    <subcellularLocation>
        <location evidence="9">Membrane</location>
        <topology evidence="9">Single-pass type II membrane protein</topology>
    </subcellularLocation>
</comment>
<evidence type="ECO:0000256" key="1">
    <source>
        <dbReference type="ARBA" id="ARBA00000677"/>
    </source>
</evidence>
<evidence type="ECO:0000256" key="2">
    <source>
        <dbReference type="ARBA" id="ARBA00004401"/>
    </source>
</evidence>
<accession>A0A9X3SHQ5</accession>
<dbReference type="Pfam" id="PF10502">
    <property type="entry name" value="Peptidase_S26"/>
    <property type="match status" value="1"/>
</dbReference>
<evidence type="ECO:0000313" key="12">
    <source>
        <dbReference type="Proteomes" id="UP001147653"/>
    </source>
</evidence>
<comment type="catalytic activity">
    <reaction evidence="1 8">
        <text>Cleavage of hydrophobic, N-terminal signal or leader sequences from secreted and periplasmic proteins.</text>
        <dbReference type="EC" id="3.4.21.89"/>
    </reaction>
</comment>
<evidence type="ECO:0000256" key="8">
    <source>
        <dbReference type="RuleBase" id="RU003993"/>
    </source>
</evidence>
<dbReference type="GO" id="GO:0005886">
    <property type="term" value="C:plasma membrane"/>
    <property type="evidence" value="ECO:0007669"/>
    <property type="project" value="UniProtKB-SubCell"/>
</dbReference>
<evidence type="ECO:0000256" key="3">
    <source>
        <dbReference type="ARBA" id="ARBA00009370"/>
    </source>
</evidence>
<name>A0A9X3SHQ5_9ACTN</name>
<dbReference type="GO" id="GO:0006465">
    <property type="term" value="P:signal peptide processing"/>
    <property type="evidence" value="ECO:0007669"/>
    <property type="project" value="InterPro"/>
</dbReference>
<dbReference type="PROSITE" id="PS00761">
    <property type="entry name" value="SPASE_I_3"/>
    <property type="match status" value="1"/>
</dbReference>
<evidence type="ECO:0000256" key="5">
    <source>
        <dbReference type="ARBA" id="ARBA00022670"/>
    </source>
</evidence>
<comment type="similarity">
    <text evidence="3 9">Belongs to the peptidase S26 family.</text>
</comment>
<evidence type="ECO:0000259" key="10">
    <source>
        <dbReference type="Pfam" id="PF10502"/>
    </source>
</evidence>
<keyword evidence="12" id="KW-1185">Reference proteome</keyword>
<dbReference type="Gene3D" id="2.10.109.10">
    <property type="entry name" value="Umud Fragment, subunit A"/>
    <property type="match status" value="1"/>
</dbReference>
<dbReference type="RefSeq" id="WP_270027752.1">
    <property type="nucleotide sequence ID" value="NZ_JAPDDP010000052.1"/>
</dbReference>
<evidence type="ECO:0000256" key="9">
    <source>
        <dbReference type="RuleBase" id="RU362042"/>
    </source>
</evidence>
<keyword evidence="5 8" id="KW-0645">Protease</keyword>
<sequence length="206" mass="22318">MKTKPLRSTVELILTVAVALFFALTIQAFAVKPYRIPSESMVPTLQEGQRILVNRFSHKIGGDPKLGDVTVFTPPRGTDERECGNAGQGPFYNGGAEARQSCAKPTAEKSKTTFVKRVVGMPGDTIAVSNGHVIRNGKPVKESFASDCSDSSCNLNPITVPAGHYFMMGDNRGNSEDSRFWGPVPRDWVIGKAVATYWPPKEMGGV</sequence>
<evidence type="ECO:0000256" key="7">
    <source>
        <dbReference type="PIRSR" id="PIRSR600223-1"/>
    </source>
</evidence>
<dbReference type="InterPro" id="IPR019756">
    <property type="entry name" value="Pept_S26A_signal_pept_1_Ser-AS"/>
</dbReference>
<dbReference type="EMBL" id="JAPDDP010000052">
    <property type="protein sequence ID" value="MDA0183362.1"/>
    <property type="molecule type" value="Genomic_DNA"/>
</dbReference>
<dbReference type="PRINTS" id="PR00727">
    <property type="entry name" value="LEADERPTASE"/>
</dbReference>
<gene>
    <name evidence="11" type="primary">lepB</name>
    <name evidence="11" type="ORF">OJ997_23835</name>
</gene>
<dbReference type="PANTHER" id="PTHR43390">
    <property type="entry name" value="SIGNAL PEPTIDASE I"/>
    <property type="match status" value="1"/>
</dbReference>
<dbReference type="GO" id="GO:0009003">
    <property type="term" value="F:signal peptidase activity"/>
    <property type="evidence" value="ECO:0007669"/>
    <property type="project" value="UniProtKB-EC"/>
</dbReference>
<comment type="caution">
    <text evidence="11">The sequence shown here is derived from an EMBL/GenBank/DDBJ whole genome shotgun (WGS) entry which is preliminary data.</text>
</comment>
<dbReference type="InterPro" id="IPR036286">
    <property type="entry name" value="LexA/Signal_pep-like_sf"/>
</dbReference>
<dbReference type="AlphaFoldDB" id="A0A9X3SHQ5"/>
<dbReference type="PROSITE" id="PS00501">
    <property type="entry name" value="SPASE_I_1"/>
    <property type="match status" value="1"/>
</dbReference>
<dbReference type="Proteomes" id="UP001147653">
    <property type="component" value="Unassembled WGS sequence"/>
</dbReference>
<evidence type="ECO:0000256" key="4">
    <source>
        <dbReference type="ARBA" id="ARBA00013208"/>
    </source>
</evidence>
<evidence type="ECO:0000313" key="11">
    <source>
        <dbReference type="EMBL" id="MDA0183362.1"/>
    </source>
</evidence>
<dbReference type="InterPro" id="IPR019533">
    <property type="entry name" value="Peptidase_S26"/>
</dbReference>
<proteinExistence type="inferred from homology"/>
<feature type="domain" description="Peptidase S26" evidence="10">
    <location>
        <begin position="10"/>
        <end position="198"/>
    </location>
</feature>
<protein>
    <recommendedName>
        <fullName evidence="4 8">Signal peptidase I</fullName>
        <ecNumber evidence="4 8">3.4.21.89</ecNumber>
    </recommendedName>
</protein>
<dbReference type="PROSITE" id="PS00760">
    <property type="entry name" value="SPASE_I_2"/>
    <property type="match status" value="1"/>
</dbReference>
<dbReference type="CDD" id="cd06530">
    <property type="entry name" value="S26_SPase_I"/>
    <property type="match status" value="1"/>
</dbReference>